<dbReference type="EnsemblPlants" id="KQK18443">
    <property type="protein sequence ID" value="KQK18443"/>
    <property type="gene ID" value="BRADI_1g42516v3"/>
</dbReference>
<proteinExistence type="predicted"/>
<gene>
    <name evidence="2" type="ORF">BRADI_1g42516v3</name>
</gene>
<evidence type="ECO:0000313" key="4">
    <source>
        <dbReference type="Proteomes" id="UP000008810"/>
    </source>
</evidence>
<evidence type="ECO:0000313" key="2">
    <source>
        <dbReference type="EMBL" id="KQK18443.1"/>
    </source>
</evidence>
<dbReference type="InParanoid" id="A0A0Q3JLC4"/>
<sequence>MPKLVKSAPRWAPCMVVSQQTLRRRPPRTVTRTDPKLVKSAPRQASCMVVSQQTPRRRPPRGVVYRSQVGEECAKPGAVYGVVSADTM</sequence>
<evidence type="ECO:0000313" key="3">
    <source>
        <dbReference type="EnsemblPlants" id="KQK18443"/>
    </source>
</evidence>
<dbReference type="AlphaFoldDB" id="A0A0Q3JLC4"/>
<reference evidence="2" key="2">
    <citation type="submission" date="2017-06" db="EMBL/GenBank/DDBJ databases">
        <title>WGS assembly of Brachypodium distachyon.</title>
        <authorList>
            <consortium name="The International Brachypodium Initiative"/>
            <person name="Lucas S."/>
            <person name="Harmon-Smith M."/>
            <person name="Lail K."/>
            <person name="Tice H."/>
            <person name="Grimwood J."/>
            <person name="Bruce D."/>
            <person name="Barry K."/>
            <person name="Shu S."/>
            <person name="Lindquist E."/>
            <person name="Wang M."/>
            <person name="Pitluck S."/>
            <person name="Vogel J.P."/>
            <person name="Garvin D.F."/>
            <person name="Mockler T.C."/>
            <person name="Schmutz J."/>
            <person name="Rokhsar D."/>
            <person name="Bevan M.W."/>
        </authorList>
    </citation>
    <scope>NUCLEOTIDE SEQUENCE</scope>
    <source>
        <strain evidence="2">Bd21</strain>
    </source>
</reference>
<accession>A0A0Q3JLC4</accession>
<dbReference type="Gramene" id="KQK18443">
    <property type="protein sequence ID" value="KQK18443"/>
    <property type="gene ID" value="BRADI_1g42516v3"/>
</dbReference>
<protein>
    <submittedName>
        <fullName evidence="2 3">Uncharacterized protein</fullName>
    </submittedName>
</protein>
<organism evidence="2">
    <name type="scientific">Brachypodium distachyon</name>
    <name type="common">Purple false brome</name>
    <name type="synonym">Trachynia distachya</name>
    <dbReference type="NCBI Taxonomy" id="15368"/>
    <lineage>
        <taxon>Eukaryota</taxon>
        <taxon>Viridiplantae</taxon>
        <taxon>Streptophyta</taxon>
        <taxon>Embryophyta</taxon>
        <taxon>Tracheophyta</taxon>
        <taxon>Spermatophyta</taxon>
        <taxon>Magnoliopsida</taxon>
        <taxon>Liliopsida</taxon>
        <taxon>Poales</taxon>
        <taxon>Poaceae</taxon>
        <taxon>BOP clade</taxon>
        <taxon>Pooideae</taxon>
        <taxon>Stipodae</taxon>
        <taxon>Brachypodieae</taxon>
        <taxon>Brachypodium</taxon>
    </lineage>
</organism>
<keyword evidence="4" id="KW-1185">Reference proteome</keyword>
<evidence type="ECO:0000256" key="1">
    <source>
        <dbReference type="SAM" id="MobiDB-lite"/>
    </source>
</evidence>
<name>A0A0Q3JLC4_BRADI</name>
<feature type="region of interest" description="Disordered" evidence="1">
    <location>
        <begin position="22"/>
        <end position="63"/>
    </location>
</feature>
<dbReference type="Proteomes" id="UP000008810">
    <property type="component" value="Chromosome 1"/>
</dbReference>
<reference evidence="3" key="3">
    <citation type="submission" date="2018-08" db="UniProtKB">
        <authorList>
            <consortium name="EnsemblPlants"/>
        </authorList>
    </citation>
    <scope>IDENTIFICATION</scope>
    <source>
        <strain evidence="3">cv. Bd21</strain>
    </source>
</reference>
<dbReference type="EMBL" id="CM000880">
    <property type="protein sequence ID" value="KQK18443.1"/>
    <property type="molecule type" value="Genomic_DNA"/>
</dbReference>
<reference evidence="2 3" key="1">
    <citation type="journal article" date="2010" name="Nature">
        <title>Genome sequencing and analysis of the model grass Brachypodium distachyon.</title>
        <authorList>
            <consortium name="International Brachypodium Initiative"/>
        </authorList>
    </citation>
    <scope>NUCLEOTIDE SEQUENCE [LARGE SCALE GENOMIC DNA]</scope>
    <source>
        <strain evidence="2 3">Bd21</strain>
    </source>
</reference>